<keyword evidence="2" id="KW-1185">Reference proteome</keyword>
<dbReference type="SUPFAM" id="SSF56219">
    <property type="entry name" value="DNase I-like"/>
    <property type="match status" value="1"/>
</dbReference>
<dbReference type="Proteomes" id="UP001189429">
    <property type="component" value="Unassembled WGS sequence"/>
</dbReference>
<feature type="non-terminal residue" evidence="1">
    <location>
        <position position="238"/>
    </location>
</feature>
<evidence type="ECO:0008006" key="3">
    <source>
        <dbReference type="Google" id="ProtNLM"/>
    </source>
</evidence>
<dbReference type="InterPro" id="IPR036691">
    <property type="entry name" value="Endo/exonu/phosph_ase_sf"/>
</dbReference>
<dbReference type="Gene3D" id="3.60.10.10">
    <property type="entry name" value="Endonuclease/exonuclease/phosphatase"/>
    <property type="match status" value="1"/>
</dbReference>
<proteinExistence type="predicted"/>
<evidence type="ECO:0000313" key="2">
    <source>
        <dbReference type="Proteomes" id="UP001189429"/>
    </source>
</evidence>
<reference evidence="1" key="1">
    <citation type="submission" date="2023-10" db="EMBL/GenBank/DDBJ databases">
        <authorList>
            <person name="Chen Y."/>
            <person name="Shah S."/>
            <person name="Dougan E. K."/>
            <person name="Thang M."/>
            <person name="Chan C."/>
        </authorList>
    </citation>
    <scope>NUCLEOTIDE SEQUENCE [LARGE SCALE GENOMIC DNA]</scope>
</reference>
<dbReference type="EMBL" id="CAUYUJ010000071">
    <property type="protein sequence ID" value="CAK0788517.1"/>
    <property type="molecule type" value="Genomic_DNA"/>
</dbReference>
<evidence type="ECO:0000313" key="1">
    <source>
        <dbReference type="EMBL" id="CAK0788517.1"/>
    </source>
</evidence>
<name>A0ABN9PBL2_9DINO</name>
<sequence>MVEPARLFQEEVVEAPVELKLDLLLPVPLRRGTAPLHIATINGDTWQGARTVLEWNAAAGRRFDVAFVQETRFPDSEAAGGARQWCLGQGCHLALGPPRRTGAERLAVSGGVGLCIGTHIGVFSGIAVPDEWSHRIVARKIHLGEGSVLLVISLYMITSIGLTGDNLALLAEVASIVGQFPVPFIIGADWNVDAHDLVASDWCQEVDGIIVNPGVPTCGDNEYDYFVMSRSLAHHTSH</sequence>
<protein>
    <recommendedName>
        <fullName evidence="3">Endonuclease/exonuclease/phosphatase domain-containing protein</fullName>
    </recommendedName>
</protein>
<accession>A0ABN9PBL2</accession>
<comment type="caution">
    <text evidence="1">The sequence shown here is derived from an EMBL/GenBank/DDBJ whole genome shotgun (WGS) entry which is preliminary data.</text>
</comment>
<gene>
    <name evidence="1" type="ORF">PCOR1329_LOCUS390</name>
</gene>
<organism evidence="1 2">
    <name type="scientific">Prorocentrum cordatum</name>
    <dbReference type="NCBI Taxonomy" id="2364126"/>
    <lineage>
        <taxon>Eukaryota</taxon>
        <taxon>Sar</taxon>
        <taxon>Alveolata</taxon>
        <taxon>Dinophyceae</taxon>
        <taxon>Prorocentrales</taxon>
        <taxon>Prorocentraceae</taxon>
        <taxon>Prorocentrum</taxon>
    </lineage>
</organism>